<protein>
    <submittedName>
        <fullName evidence="2">Uncharacterized protein</fullName>
    </submittedName>
</protein>
<feature type="compositionally biased region" description="Basic and acidic residues" evidence="1">
    <location>
        <begin position="109"/>
        <end position="122"/>
    </location>
</feature>
<comment type="caution">
    <text evidence="2">The sequence shown here is derived from an EMBL/GenBank/DDBJ whole genome shotgun (WGS) entry which is preliminary data.</text>
</comment>
<gene>
    <name evidence="2" type="ORF">CCR75_006328</name>
</gene>
<dbReference type="RefSeq" id="XP_067820629.1">
    <property type="nucleotide sequence ID" value="XM_067964398.1"/>
</dbReference>
<proteinExistence type="predicted"/>
<dbReference type="GeneID" id="94350069"/>
<sequence>MFEQSSELREKVDLLMKFATCIKAQKWETESRGLMHWLANFLFKELQANWEAQRVQSILTRASLSLEQTLALLPESENVAKNAYKQQEPKATSCSFSTKIDLERNLVASRQREEVSEKEANKKFKTMH</sequence>
<dbReference type="KEGG" id="blac:94350069"/>
<evidence type="ECO:0000256" key="1">
    <source>
        <dbReference type="SAM" id="MobiDB-lite"/>
    </source>
</evidence>
<name>A0A976IGZ0_BRELC</name>
<keyword evidence="3" id="KW-1185">Reference proteome</keyword>
<reference evidence="2 3" key="1">
    <citation type="journal article" date="2021" name="Genome Biol.">
        <title>AFLAP: assembly-free linkage analysis pipeline using k-mers from genome sequencing data.</title>
        <authorList>
            <person name="Fletcher K."/>
            <person name="Zhang L."/>
            <person name="Gil J."/>
            <person name="Han R."/>
            <person name="Cavanaugh K."/>
            <person name="Michelmore R."/>
        </authorList>
    </citation>
    <scope>NUCLEOTIDE SEQUENCE [LARGE SCALE GENOMIC DNA]</scope>
    <source>
        <strain evidence="2 3">SF5</strain>
    </source>
</reference>
<dbReference type="EMBL" id="SHOA02000004">
    <property type="protein sequence ID" value="TDH71130.1"/>
    <property type="molecule type" value="Genomic_DNA"/>
</dbReference>
<evidence type="ECO:0000313" key="3">
    <source>
        <dbReference type="Proteomes" id="UP000294530"/>
    </source>
</evidence>
<evidence type="ECO:0000313" key="2">
    <source>
        <dbReference type="EMBL" id="TDH71130.1"/>
    </source>
</evidence>
<accession>A0A976IGZ0</accession>
<dbReference type="Proteomes" id="UP000294530">
    <property type="component" value="Unassembled WGS sequence"/>
</dbReference>
<feature type="region of interest" description="Disordered" evidence="1">
    <location>
        <begin position="109"/>
        <end position="128"/>
    </location>
</feature>
<dbReference type="AlphaFoldDB" id="A0A976IGZ0"/>
<organism evidence="2 3">
    <name type="scientific">Bremia lactucae</name>
    <name type="common">Lettuce downy mildew</name>
    <dbReference type="NCBI Taxonomy" id="4779"/>
    <lineage>
        <taxon>Eukaryota</taxon>
        <taxon>Sar</taxon>
        <taxon>Stramenopiles</taxon>
        <taxon>Oomycota</taxon>
        <taxon>Peronosporomycetes</taxon>
        <taxon>Peronosporales</taxon>
        <taxon>Peronosporaceae</taxon>
        <taxon>Bremia</taxon>
    </lineage>
</organism>